<dbReference type="PRINTS" id="PR00476">
    <property type="entry name" value="PHFRCTKINASE"/>
</dbReference>
<feature type="site" description="Important for catalytic activity and substrate specificity; stabilizes the transition state when the phosphoryl donor is PPi; prevents ATP from binding by mimicking the alpha-phosphate group of ATP" evidence="10">
    <location>
        <position position="214"/>
    </location>
</feature>
<dbReference type="GO" id="GO:0005524">
    <property type="term" value="F:ATP binding"/>
    <property type="evidence" value="ECO:0007669"/>
    <property type="project" value="InterPro"/>
</dbReference>
<comment type="pathway">
    <text evidence="10">Carbohydrate degradation; glycolysis; D-glyceraldehyde 3-phosphate and glycerone phosphate from D-glucose: step 3/4.</text>
</comment>
<feature type="binding site" evidence="10">
    <location>
        <position position="213"/>
    </location>
    <ligand>
        <name>Mg(2+)</name>
        <dbReference type="ChEBI" id="CHEBI:18420"/>
        <note>catalytic</note>
    </ligand>
</feature>
<protein>
    <recommendedName>
        <fullName evidence="10">Pyrophosphate--fructose 6-phosphate 1-phosphotransferase</fullName>
        <ecNumber evidence="10">2.7.1.90</ecNumber>
    </recommendedName>
    <alternativeName>
        <fullName evidence="10">6-phosphofructokinase, pyrophosphate dependent</fullName>
    </alternativeName>
    <alternativeName>
        <fullName evidence="10">PPi-dependent phosphofructokinase</fullName>
        <shortName evidence="10">PPi-PFK</shortName>
    </alternativeName>
    <alternativeName>
        <fullName evidence="10">Pyrophosphate-dependent 6-phosphofructose-1-kinase</fullName>
    </alternativeName>
</protein>
<dbReference type="GeneID" id="25271973"/>
<keyword evidence="8 10" id="KW-0324">Glycolysis</keyword>
<accession>U6GFF7</accession>
<feature type="binding site" evidence="10">
    <location>
        <begin position="445"/>
        <end position="448"/>
    </location>
    <ligand>
        <name>substrate</name>
    </ligand>
</feature>
<dbReference type="GO" id="GO:0009749">
    <property type="term" value="P:response to glucose"/>
    <property type="evidence" value="ECO:0007669"/>
    <property type="project" value="TreeGrafter"/>
</dbReference>
<reference evidence="13" key="1">
    <citation type="submission" date="2013-10" db="EMBL/GenBank/DDBJ databases">
        <title>Genomic analysis of the causative agents of coccidiosis in chickens.</title>
        <authorList>
            <person name="Reid A.J."/>
            <person name="Blake D."/>
            <person name="Billington K."/>
            <person name="Browne H."/>
            <person name="Dunn M."/>
            <person name="Hung S."/>
            <person name="Kawahara F."/>
            <person name="Miranda-Saavedra D."/>
            <person name="Mourier T."/>
            <person name="Nagra H."/>
            <person name="Otto T.D."/>
            <person name="Rawlings N."/>
            <person name="Sanchez A."/>
            <person name="Sanders M."/>
            <person name="Subramaniam C."/>
            <person name="Tay Y."/>
            <person name="Dear P."/>
            <person name="Doerig C."/>
            <person name="Gruber A."/>
            <person name="Parkinson J."/>
            <person name="Shirley M."/>
            <person name="Wan K.L."/>
            <person name="Berriman M."/>
            <person name="Tomley F."/>
            <person name="Pain A."/>
        </authorList>
    </citation>
    <scope>NUCLEOTIDE SEQUENCE</scope>
    <source>
        <strain evidence="13">Houghton</strain>
    </source>
</reference>
<dbReference type="NCBIfam" id="NF005482">
    <property type="entry name" value="PRK07085.1"/>
    <property type="match status" value="1"/>
</dbReference>
<dbReference type="InterPro" id="IPR022953">
    <property type="entry name" value="ATP_PFK"/>
</dbReference>
<evidence type="ECO:0000256" key="4">
    <source>
        <dbReference type="ARBA" id="ARBA00022679"/>
    </source>
</evidence>
<feature type="compositionally biased region" description="Polar residues" evidence="11">
    <location>
        <begin position="1"/>
        <end position="12"/>
    </location>
</feature>
<feature type="binding site" evidence="10">
    <location>
        <position position="119"/>
    </location>
    <ligand>
        <name>diphosphate</name>
        <dbReference type="ChEBI" id="CHEBI:33019"/>
    </ligand>
</feature>
<evidence type="ECO:0000256" key="10">
    <source>
        <dbReference type="HAMAP-Rule" id="MF_03185"/>
    </source>
</evidence>
<evidence type="ECO:0000256" key="1">
    <source>
        <dbReference type="ARBA" id="ARBA00001946"/>
    </source>
</evidence>
<dbReference type="PANTHER" id="PTHR43650">
    <property type="entry name" value="PYROPHOSPHATE--FRUCTOSE 6-PHOSPHATE 1-PHOSPHOTRANSFERASE"/>
    <property type="match status" value="1"/>
</dbReference>
<gene>
    <name evidence="13" type="ORF">EAH_00039030</name>
</gene>
<evidence type="ECO:0000256" key="5">
    <source>
        <dbReference type="ARBA" id="ARBA00022723"/>
    </source>
</evidence>
<dbReference type="GO" id="GO:0005829">
    <property type="term" value="C:cytosol"/>
    <property type="evidence" value="ECO:0007669"/>
    <property type="project" value="TreeGrafter"/>
</dbReference>
<dbReference type="InterPro" id="IPR011183">
    <property type="entry name" value="PfpB_PPi_PFK"/>
</dbReference>
<evidence type="ECO:0000256" key="7">
    <source>
        <dbReference type="ARBA" id="ARBA00022842"/>
    </source>
</evidence>
<feature type="binding site" evidence="10">
    <location>
        <begin position="288"/>
        <end position="290"/>
    </location>
    <ligand>
        <name>substrate</name>
    </ligand>
</feature>
<dbReference type="AlphaFoldDB" id="U6GFF7"/>
<evidence type="ECO:0000256" key="9">
    <source>
        <dbReference type="ARBA" id="ARBA00048072"/>
    </source>
</evidence>
<keyword evidence="3 10" id="KW-0963">Cytoplasm</keyword>
<comment type="cofactor">
    <cofactor evidence="1 10">
        <name>Mg(2+)</name>
        <dbReference type="ChEBI" id="CHEBI:18420"/>
    </cofactor>
</comment>
<dbReference type="Gene3D" id="1.10.10.480">
    <property type="entry name" value="Phosphofructokinase, domain 3"/>
    <property type="match status" value="1"/>
</dbReference>
<keyword evidence="14" id="KW-1185">Reference proteome</keyword>
<dbReference type="GO" id="GO:0046872">
    <property type="term" value="F:metal ion binding"/>
    <property type="evidence" value="ECO:0007669"/>
    <property type="project" value="UniProtKB-KW"/>
</dbReference>
<dbReference type="Proteomes" id="UP000018050">
    <property type="component" value="Unassembled WGS sequence"/>
</dbReference>
<dbReference type="GO" id="GO:0047334">
    <property type="term" value="F:diphosphate-fructose-6-phosphate 1-phosphotransferase activity"/>
    <property type="evidence" value="ECO:0007669"/>
    <property type="project" value="UniProtKB-EC"/>
</dbReference>
<feature type="binding site" evidence="10">
    <location>
        <begin position="241"/>
        <end position="243"/>
    </location>
    <ligand>
        <name>substrate</name>
    </ligand>
</feature>
<dbReference type="GO" id="GO:0003872">
    <property type="term" value="F:6-phosphofructokinase activity"/>
    <property type="evidence" value="ECO:0007669"/>
    <property type="project" value="UniProtKB-UniRule"/>
</dbReference>
<dbReference type="RefSeq" id="XP_013250850.1">
    <property type="nucleotide sequence ID" value="XM_013395396.1"/>
</dbReference>
<name>U6GFF7_EIMAC</name>
<dbReference type="VEuPathDB" id="ToxoDB:EAH_00039030"/>
<evidence type="ECO:0000313" key="14">
    <source>
        <dbReference type="Proteomes" id="UP000018050"/>
    </source>
</evidence>
<dbReference type="EMBL" id="HG670949">
    <property type="protein sequence ID" value="CDI78996.1"/>
    <property type="molecule type" value="Genomic_DNA"/>
</dbReference>
<comment type="function">
    <text evidence="2 10">Catalyzes the phosphorylation of D-fructose 6-phosphate, the first committing step of glycolysis. Uses inorganic phosphate (PPi) as phosphoryl donor instead of ATP like common ATP-dependent phosphofructokinases (ATP-PFKs), which renders the reaction reversible, and can thus function both in glycolysis and gluconeogenesis. Consistently, PPi-PFK can replace the enzymes of both the forward (ATP-PFK) and reverse (fructose-bisphosphatase (FBPase)) reactions.</text>
</comment>
<dbReference type="GO" id="GO:0006002">
    <property type="term" value="P:fructose 6-phosphate metabolic process"/>
    <property type="evidence" value="ECO:0007669"/>
    <property type="project" value="InterPro"/>
</dbReference>
<keyword evidence="4 10" id="KW-0808">Transferase</keyword>
<feature type="site" description="Important for catalytic activity; stabilizes the transition state when the phosphoryl donor is PPi" evidence="10">
    <location>
        <position position="240"/>
    </location>
</feature>
<comment type="subcellular location">
    <subcellularLocation>
        <location evidence="10">Cytoplasm</location>
    </subcellularLocation>
</comment>
<comment type="similarity">
    <text evidence="10">Belongs to the phosphofructokinase type A (PFKA) family. PPi-dependent PFK group II subfamily. Clade 'Long' sub-subfamily.</text>
</comment>
<evidence type="ECO:0000256" key="3">
    <source>
        <dbReference type="ARBA" id="ARBA00022490"/>
    </source>
</evidence>
<dbReference type="InterPro" id="IPR035966">
    <property type="entry name" value="PKF_sf"/>
</dbReference>
<evidence type="ECO:0000256" key="8">
    <source>
        <dbReference type="ARBA" id="ARBA00023152"/>
    </source>
</evidence>
<evidence type="ECO:0000256" key="6">
    <source>
        <dbReference type="ARBA" id="ARBA00022777"/>
    </source>
</evidence>
<feature type="domain" description="Phosphofructokinase" evidence="12">
    <location>
        <begin position="111"/>
        <end position="467"/>
    </location>
</feature>
<comment type="caution">
    <text evidence="10">Lacks conserved residue(s) required for the propagation of feature annotation.</text>
</comment>
<dbReference type="EC" id="2.7.1.90" evidence="10"/>
<feature type="binding site" evidence="10">
    <location>
        <position position="349"/>
    </location>
    <ligand>
        <name>substrate</name>
    </ligand>
</feature>
<dbReference type="InterPro" id="IPR000023">
    <property type="entry name" value="Phosphofructokinase_dom"/>
</dbReference>
<keyword evidence="5 10" id="KW-0479">Metal-binding</keyword>
<evidence type="ECO:0000259" key="12">
    <source>
        <dbReference type="Pfam" id="PF00365"/>
    </source>
</evidence>
<keyword evidence="6 10" id="KW-0418">Kinase</keyword>
<keyword evidence="7 10" id="KW-0460">Magnesium</keyword>
<dbReference type="UniPathway" id="UPA00109">
    <property type="reaction ID" value="UER00182"/>
</dbReference>
<dbReference type="Pfam" id="PF00365">
    <property type="entry name" value="PFK"/>
    <property type="match status" value="1"/>
</dbReference>
<evidence type="ECO:0000256" key="11">
    <source>
        <dbReference type="SAM" id="MobiDB-lite"/>
    </source>
</evidence>
<dbReference type="OrthoDB" id="537915at2759"/>
<dbReference type="NCBIfam" id="TIGR02477">
    <property type="entry name" value="PFKA_PPi"/>
    <property type="match status" value="1"/>
</dbReference>
<dbReference type="SUPFAM" id="SSF53784">
    <property type="entry name" value="Phosphofructokinase"/>
    <property type="match status" value="3"/>
</dbReference>
<comment type="subunit">
    <text evidence="10">Tetramer of two alpha (regulatory) and two beta (catalytic) chains.</text>
</comment>
<sequence>MTGIANTSSTLPQGPPAPTASASAKQLERRSFTPLLPSVFSSSCVKTVRVEGESLLNKQDKEMNAPFAVSAEDASILRSLFPHTIDTPFVQVVPARTPEEGALNNNNKPLNVGVVLSGGQAAGGHNVICGVFDFINRVHPKSVLYGFLGGPHGVYTGEYKVLTKDIIDKYRNMGGFDMIKSGRHKIEADAQKQASLEVCKKLQLDGLVVIGGDDSNTNAAILAEYFQAYGSTTRVIGCPKTIDGDLKNYFVEISFGFDTACRSYSCSIGNLMMQTLTNRNVYQFIRLMGRSASLLTLECALRSHPNMTFVGEEVQAKKQSLKQLVAMTADLVEARAKLGKLYGVILLPEGLIEFIPEVGVLIQEINNIVAAGEFDRAKLTPASREVLDMLPSHTQQQLLLDRDPHGNVQVALIHTEQLLLELTTEELRRRGFKHPFNGRCTYLGYEGRSGFPSDFDATYCYALGNVAGALIQNNVTSCMAVLKGMSCSTDVKSWLPAGIPLTRMMNLENRKGKANVPVIKKFLVDIDKPLFKAFEQVREAWKLLDLYLVPGPMQLNTSSLEMPYTLTGPPAIEKLLPAAAAAALKDPTQLQKGHRLYFDLLQQLQSPLQQQREAAAVEVPQQLQQQGVVLQPGNLVDLLQQQQQQQQLKQIFPKTANAQAGLYTFAAATSEAKKVGLVLVGDATPGMTNVVIGIVEKVRGAGGEVFGVLNGKDFENLNICEADIKRQKNQSALPLLGRTVSEEHQLIAPGGLLSSNTRGLDILVVIGGSLAGSAALAEELSKRGEHIVVLNVCGASDFCMQDPSSFMQQLQQQLSSSSLTFSANQNTACSTARACITDASGAAALGFDTQTKAAAELVGNLMTDSNSATKYFYFCGVGGGRGAEAEVAVQTHPNCVILSAACADLTPLQIAEKIADCVAARCAEKKNFGVLLMNEDLFITNKALRAVGVALSMNGGNAAALSGAAAAVFKTIPKTYQEKFVEIFKTPGSFPQKAASFPLISCLAAMVSDVLKGRKAAGTFSGSFAPICFDLSDQVRGSMPSAYDCSVGYTLGLMCGSLAVSPCLKQLPSAAVMISNPSAPVASFSPLVVPLSAAAIACGLSVKAGAAAAGLQLEGVAASGVFDVQLQTPTQAAAAAALSADIQKEFLLNDTYLNSGPLQFAAAAGAADTDRVCNFLLSAKN</sequence>
<dbReference type="Gene3D" id="3.40.50.460">
    <property type="entry name" value="Phosphofructokinase domain"/>
    <property type="match status" value="2"/>
</dbReference>
<comment type="activity regulation">
    <text evidence="10">Non-allosteric.</text>
</comment>
<proteinExistence type="inferred from homology"/>
<feature type="region of interest" description="Disordered" evidence="11">
    <location>
        <begin position="1"/>
        <end position="26"/>
    </location>
</feature>
<comment type="catalytic activity">
    <reaction evidence="9 10">
        <text>beta-D-fructose 6-phosphate + diphosphate = beta-D-fructose 1,6-bisphosphate + phosphate + H(+)</text>
        <dbReference type="Rhea" id="RHEA:13613"/>
        <dbReference type="ChEBI" id="CHEBI:15378"/>
        <dbReference type="ChEBI" id="CHEBI:32966"/>
        <dbReference type="ChEBI" id="CHEBI:33019"/>
        <dbReference type="ChEBI" id="CHEBI:43474"/>
        <dbReference type="ChEBI" id="CHEBI:57634"/>
        <dbReference type="EC" id="2.7.1.90"/>
    </reaction>
</comment>
<organism evidence="13 14">
    <name type="scientific">Eimeria acervulina</name>
    <name type="common">Coccidian parasite</name>
    <dbReference type="NCBI Taxonomy" id="5801"/>
    <lineage>
        <taxon>Eukaryota</taxon>
        <taxon>Sar</taxon>
        <taxon>Alveolata</taxon>
        <taxon>Apicomplexa</taxon>
        <taxon>Conoidasida</taxon>
        <taxon>Coccidia</taxon>
        <taxon>Eucoccidiorida</taxon>
        <taxon>Eimeriorina</taxon>
        <taxon>Eimeriidae</taxon>
        <taxon>Eimeria</taxon>
    </lineage>
</organism>
<dbReference type="Gene3D" id="3.40.50.450">
    <property type="match status" value="2"/>
</dbReference>
<evidence type="ECO:0000313" key="13">
    <source>
        <dbReference type="EMBL" id="CDI78996.1"/>
    </source>
</evidence>
<reference evidence="13" key="2">
    <citation type="submission" date="2013-10" db="EMBL/GenBank/DDBJ databases">
        <authorList>
            <person name="Aslett M."/>
        </authorList>
    </citation>
    <scope>NUCLEOTIDE SEQUENCE</scope>
    <source>
        <strain evidence="13">Houghton</strain>
    </source>
</reference>
<dbReference type="PANTHER" id="PTHR43650:SF1">
    <property type="entry name" value="PYROPHOSPHATE--FRUCTOSE 6-PHOSPHATE 1-PHOSPHOTRANSFERASE SUBUNIT BETA 2"/>
    <property type="match status" value="1"/>
</dbReference>
<evidence type="ECO:0000256" key="2">
    <source>
        <dbReference type="ARBA" id="ARBA00003138"/>
    </source>
</evidence>
<feature type="active site" description="Proton acceptor" evidence="10">
    <location>
        <position position="243"/>
    </location>
</feature>
<dbReference type="HAMAP" id="MF_01980">
    <property type="entry name" value="Phosphofructokinase_II_Long"/>
    <property type="match status" value="1"/>
</dbReference>